<dbReference type="PANTHER" id="PTHR21039">
    <property type="entry name" value="HISTIDINOL PHOSPHATASE-RELATED"/>
    <property type="match status" value="1"/>
</dbReference>
<dbReference type="InterPro" id="IPR010140">
    <property type="entry name" value="Histidinol_P_phosphatase_HisJ"/>
</dbReference>
<evidence type="ECO:0000256" key="1">
    <source>
        <dbReference type="ARBA" id="ARBA00004970"/>
    </source>
</evidence>
<sequence>MYLADYHVHSRVSPDASASMTELAEAAIRLGFQELCFTDHVEPIRFGTTAPRASYDWAPMIAEFGAAQTAVGDRITLRLGAELGDAVWGIDRMERMLAQAPALDFCIGSIHTLSEQMDGRDLYFLSPKDEEDTRRCLADYLGQVKKLAEWGKFQVLGHLTLPLRYLNEGRGMHVSFDGFESEMEEIFRIIIPKGIGIELNTNRGNTPLPDGKWLRMYRSLGGEIITLGTDAHTPGAVGCSIREGQTLLRESGFRRFCTFRGGKPVWRDL</sequence>
<name>A0A9D2LH86_9FIRM</name>
<dbReference type="GO" id="GO:0004401">
    <property type="term" value="F:histidinol-phosphatase activity"/>
    <property type="evidence" value="ECO:0007669"/>
    <property type="project" value="UniProtKB-UniRule"/>
</dbReference>
<dbReference type="EC" id="3.1.3.15" evidence="3 8"/>
<dbReference type="EMBL" id="DWZJ01000021">
    <property type="protein sequence ID" value="HJB12594.1"/>
    <property type="molecule type" value="Genomic_DNA"/>
</dbReference>
<evidence type="ECO:0000256" key="3">
    <source>
        <dbReference type="ARBA" id="ARBA00013085"/>
    </source>
</evidence>
<evidence type="ECO:0000256" key="2">
    <source>
        <dbReference type="ARBA" id="ARBA00009152"/>
    </source>
</evidence>
<keyword evidence="4 8" id="KW-0028">Amino-acid biosynthesis</keyword>
<dbReference type="Gene3D" id="3.20.20.140">
    <property type="entry name" value="Metal-dependent hydrolases"/>
    <property type="match status" value="1"/>
</dbReference>
<protein>
    <recommendedName>
        <fullName evidence="3 8">Histidinol-phosphatase</fullName>
        <shortName evidence="8">HolPase</shortName>
        <ecNumber evidence="3 8">3.1.3.15</ecNumber>
    </recommendedName>
</protein>
<dbReference type="AlphaFoldDB" id="A0A9D2LH86"/>
<comment type="pathway">
    <text evidence="1 8">Amino-acid biosynthesis; L-histidine biosynthesis; L-histidine from 5-phospho-alpha-D-ribose 1-diphosphate: step 8/9.</text>
</comment>
<dbReference type="InterPro" id="IPR004013">
    <property type="entry name" value="PHP_dom"/>
</dbReference>
<accession>A0A9D2LH86</accession>
<evidence type="ECO:0000313" key="11">
    <source>
        <dbReference type="Proteomes" id="UP000823824"/>
    </source>
</evidence>
<evidence type="ECO:0000256" key="5">
    <source>
        <dbReference type="ARBA" id="ARBA00022801"/>
    </source>
</evidence>
<dbReference type="GO" id="GO:0000105">
    <property type="term" value="P:L-histidine biosynthetic process"/>
    <property type="evidence" value="ECO:0007669"/>
    <property type="project" value="UniProtKB-UniRule"/>
</dbReference>
<evidence type="ECO:0000256" key="6">
    <source>
        <dbReference type="ARBA" id="ARBA00023102"/>
    </source>
</evidence>
<evidence type="ECO:0000256" key="8">
    <source>
        <dbReference type="RuleBase" id="RU366003"/>
    </source>
</evidence>
<evidence type="ECO:0000256" key="4">
    <source>
        <dbReference type="ARBA" id="ARBA00022605"/>
    </source>
</evidence>
<keyword evidence="5 8" id="KW-0378">Hydrolase</keyword>
<dbReference type="GO" id="GO:0005737">
    <property type="term" value="C:cytoplasm"/>
    <property type="evidence" value="ECO:0007669"/>
    <property type="project" value="TreeGrafter"/>
</dbReference>
<gene>
    <name evidence="10" type="ORF">H9787_02630</name>
</gene>
<comment type="catalytic activity">
    <reaction evidence="7 8">
        <text>L-histidinol phosphate + H2O = L-histidinol + phosphate</text>
        <dbReference type="Rhea" id="RHEA:14465"/>
        <dbReference type="ChEBI" id="CHEBI:15377"/>
        <dbReference type="ChEBI" id="CHEBI:43474"/>
        <dbReference type="ChEBI" id="CHEBI:57699"/>
        <dbReference type="ChEBI" id="CHEBI:57980"/>
        <dbReference type="EC" id="3.1.3.15"/>
    </reaction>
</comment>
<dbReference type="PANTHER" id="PTHR21039:SF0">
    <property type="entry name" value="HISTIDINOL-PHOSPHATASE"/>
    <property type="match status" value="1"/>
</dbReference>
<evidence type="ECO:0000313" key="10">
    <source>
        <dbReference type="EMBL" id="HJB12594.1"/>
    </source>
</evidence>
<evidence type="ECO:0000256" key="7">
    <source>
        <dbReference type="ARBA" id="ARBA00049158"/>
    </source>
</evidence>
<dbReference type="SUPFAM" id="SSF89550">
    <property type="entry name" value="PHP domain-like"/>
    <property type="match status" value="1"/>
</dbReference>
<evidence type="ECO:0000259" key="9">
    <source>
        <dbReference type="Pfam" id="PF02811"/>
    </source>
</evidence>
<comment type="caution">
    <text evidence="10">The sequence shown here is derived from an EMBL/GenBank/DDBJ whole genome shotgun (WGS) entry which is preliminary data.</text>
</comment>
<dbReference type="NCBIfam" id="TIGR01856">
    <property type="entry name" value="hisJ_fam"/>
    <property type="match status" value="1"/>
</dbReference>
<dbReference type="InterPro" id="IPR016195">
    <property type="entry name" value="Pol/histidinol_Pase-like"/>
</dbReference>
<proteinExistence type="inferred from homology"/>
<keyword evidence="6 8" id="KW-0368">Histidine biosynthesis</keyword>
<dbReference type="Proteomes" id="UP000823824">
    <property type="component" value="Unassembled WGS sequence"/>
</dbReference>
<comment type="similarity">
    <text evidence="2 8">Belongs to the PHP hydrolase family. HisK subfamily.</text>
</comment>
<reference evidence="10" key="2">
    <citation type="submission" date="2021-04" db="EMBL/GenBank/DDBJ databases">
        <authorList>
            <person name="Gilroy R."/>
        </authorList>
    </citation>
    <scope>NUCLEOTIDE SEQUENCE</scope>
    <source>
        <strain evidence="10">ChiBcec18-1249</strain>
    </source>
</reference>
<dbReference type="Pfam" id="PF02811">
    <property type="entry name" value="PHP"/>
    <property type="match status" value="1"/>
</dbReference>
<organism evidence="10 11">
    <name type="scientific">Candidatus Oscillibacter excrementigallinarum</name>
    <dbReference type="NCBI Taxonomy" id="2838716"/>
    <lineage>
        <taxon>Bacteria</taxon>
        <taxon>Bacillati</taxon>
        <taxon>Bacillota</taxon>
        <taxon>Clostridia</taxon>
        <taxon>Eubacteriales</taxon>
        <taxon>Oscillospiraceae</taxon>
        <taxon>Oscillibacter</taxon>
    </lineage>
</organism>
<feature type="domain" description="PHP" evidence="9">
    <location>
        <begin position="5"/>
        <end position="202"/>
    </location>
</feature>
<reference evidence="10" key="1">
    <citation type="journal article" date="2021" name="PeerJ">
        <title>Extensive microbial diversity within the chicken gut microbiome revealed by metagenomics and culture.</title>
        <authorList>
            <person name="Gilroy R."/>
            <person name="Ravi A."/>
            <person name="Getino M."/>
            <person name="Pursley I."/>
            <person name="Horton D.L."/>
            <person name="Alikhan N.F."/>
            <person name="Baker D."/>
            <person name="Gharbi K."/>
            <person name="Hall N."/>
            <person name="Watson M."/>
            <person name="Adriaenssens E.M."/>
            <person name="Foster-Nyarko E."/>
            <person name="Jarju S."/>
            <person name="Secka A."/>
            <person name="Antonio M."/>
            <person name="Oren A."/>
            <person name="Chaudhuri R.R."/>
            <person name="La Ragione R."/>
            <person name="Hildebrand F."/>
            <person name="Pallen M.J."/>
        </authorList>
    </citation>
    <scope>NUCLEOTIDE SEQUENCE</scope>
    <source>
        <strain evidence="10">ChiBcec18-1249</strain>
    </source>
</reference>